<dbReference type="SUPFAM" id="SSF89957">
    <property type="entry name" value="MTH1187/YkoF-like"/>
    <property type="match status" value="1"/>
</dbReference>
<dbReference type="OrthoDB" id="5886358at2"/>
<dbReference type="Proteomes" id="UP000006804">
    <property type="component" value="Chromosome"/>
</dbReference>
<sequence length="96" mass="10834" precursor="true">MAKITCSIKFLPLVASDTATVYALVDEAINIIKNSGLKYLVGPSETTVEGEFEEIVELIKKIGLEMQDDCERFVLQASFDMKREGVTIDEKIRNYR</sequence>
<comment type="similarity">
    <text evidence="1">Belongs to the UPF0045 family.</text>
</comment>
<evidence type="ECO:0000313" key="3">
    <source>
        <dbReference type="EMBL" id="AEH51681.1"/>
    </source>
</evidence>
<keyword evidence="4" id="KW-1185">Reference proteome</keyword>
<dbReference type="GO" id="GO:0005829">
    <property type="term" value="C:cytosol"/>
    <property type="evidence" value="ECO:0007669"/>
    <property type="project" value="TreeGrafter"/>
</dbReference>
<dbReference type="STRING" id="688269.Theth_1631"/>
<reference evidence="3 4" key="1">
    <citation type="submission" date="2010-11" db="EMBL/GenBank/DDBJ databases">
        <title>The complete genome of Thermotoga thermarum DSM 5069.</title>
        <authorList>
            <consortium name="US DOE Joint Genome Institute (JGI-PGF)"/>
            <person name="Lucas S."/>
            <person name="Copeland A."/>
            <person name="Lapidus A."/>
            <person name="Bruce D."/>
            <person name="Goodwin L."/>
            <person name="Pitluck S."/>
            <person name="Kyrpides N."/>
            <person name="Mavromatis K."/>
            <person name="Ivanova N."/>
            <person name="Zeytun A."/>
            <person name="Brettin T."/>
            <person name="Detter J.C."/>
            <person name="Tapia R."/>
            <person name="Han C."/>
            <person name="Land M."/>
            <person name="Hauser L."/>
            <person name="Markowitz V."/>
            <person name="Cheng J.-F."/>
            <person name="Hugenholtz P."/>
            <person name="Woyke T."/>
            <person name="Wu D."/>
            <person name="Spring S."/>
            <person name="Schroeder M."/>
            <person name="Brambilla E."/>
            <person name="Klenk H.-P."/>
            <person name="Eisen J.A."/>
        </authorList>
    </citation>
    <scope>NUCLEOTIDE SEQUENCE [LARGE SCALE GENOMIC DNA]</scope>
    <source>
        <strain evidence="3 4">DSM 5069</strain>
    </source>
</reference>
<dbReference type="eggNOG" id="COG0011">
    <property type="taxonomic scope" value="Bacteria"/>
</dbReference>
<feature type="domain" description="Thiamine-binding protein" evidence="2">
    <location>
        <begin position="7"/>
        <end position="95"/>
    </location>
</feature>
<evidence type="ECO:0000259" key="2">
    <source>
        <dbReference type="Pfam" id="PF01910"/>
    </source>
</evidence>
<dbReference type="PANTHER" id="PTHR33777:SF1">
    <property type="entry name" value="UPF0045 PROTEIN ECM15"/>
    <property type="match status" value="1"/>
</dbReference>
<dbReference type="RefSeq" id="WP_013932893.1">
    <property type="nucleotide sequence ID" value="NC_015707.1"/>
</dbReference>
<accession>F7YVM0</accession>
<dbReference type="HOGENOM" id="CLU_137479_2_0_0"/>
<evidence type="ECO:0000256" key="1">
    <source>
        <dbReference type="ARBA" id="ARBA00010272"/>
    </source>
</evidence>
<proteinExistence type="inferred from homology"/>
<gene>
    <name evidence="3" type="ORF">Theth_1631</name>
</gene>
<dbReference type="AlphaFoldDB" id="F7YVM0"/>
<dbReference type="PATRIC" id="fig|688269.3.peg.1681"/>
<dbReference type="EMBL" id="CP002351">
    <property type="protein sequence ID" value="AEH51681.1"/>
    <property type="molecule type" value="Genomic_DNA"/>
</dbReference>
<evidence type="ECO:0000313" key="4">
    <source>
        <dbReference type="Proteomes" id="UP000006804"/>
    </source>
</evidence>
<dbReference type="PANTHER" id="PTHR33777">
    <property type="entry name" value="UPF0045 PROTEIN ECM15"/>
    <property type="match status" value="1"/>
</dbReference>
<dbReference type="Pfam" id="PF01910">
    <property type="entry name" value="Thiamine_BP"/>
    <property type="match status" value="1"/>
</dbReference>
<dbReference type="InterPro" id="IPR029756">
    <property type="entry name" value="MTH1187/YkoF-like"/>
</dbReference>
<organism evidence="3 4">
    <name type="scientific">Pseudothermotoga thermarum DSM 5069</name>
    <dbReference type="NCBI Taxonomy" id="688269"/>
    <lineage>
        <taxon>Bacteria</taxon>
        <taxon>Thermotogati</taxon>
        <taxon>Thermotogota</taxon>
        <taxon>Thermotogae</taxon>
        <taxon>Thermotogales</taxon>
        <taxon>Thermotogaceae</taxon>
        <taxon>Pseudothermotoga</taxon>
    </lineage>
</organism>
<protein>
    <recommendedName>
        <fullName evidence="2">Thiamine-binding protein domain-containing protein</fullName>
    </recommendedName>
</protein>
<dbReference type="KEGG" id="tta:Theth_1631"/>
<dbReference type="InterPro" id="IPR002767">
    <property type="entry name" value="Thiamine_BP"/>
</dbReference>
<name>F7YVM0_9THEM</name>
<dbReference type="Gene3D" id="3.30.70.930">
    <property type="match status" value="1"/>
</dbReference>
<dbReference type="InterPro" id="IPR051614">
    <property type="entry name" value="UPF0045_domain"/>
</dbReference>